<comment type="caution">
    <text evidence="2">The sequence shown here is derived from an EMBL/GenBank/DDBJ whole genome shotgun (WGS) entry which is preliminary data.</text>
</comment>
<proteinExistence type="predicted"/>
<evidence type="ECO:0000313" key="3">
    <source>
        <dbReference type="Proteomes" id="UP001280581"/>
    </source>
</evidence>
<gene>
    <name evidence="2" type="ORF">GRF29_69g747096</name>
</gene>
<evidence type="ECO:0000259" key="1">
    <source>
        <dbReference type="Pfam" id="PF20411"/>
    </source>
</evidence>
<protein>
    <recommendedName>
        <fullName evidence="1">DUF6697 domain-containing protein</fullName>
    </recommendedName>
</protein>
<dbReference type="InterPro" id="IPR046520">
    <property type="entry name" value="DUF6697"/>
</dbReference>
<keyword evidence="3" id="KW-1185">Reference proteome</keyword>
<reference evidence="2 3" key="1">
    <citation type="submission" date="2021-02" db="EMBL/GenBank/DDBJ databases">
        <title>Genome assembly of Pseudopithomyces chartarum.</title>
        <authorList>
            <person name="Jauregui R."/>
            <person name="Singh J."/>
            <person name="Voisey C."/>
        </authorList>
    </citation>
    <scope>NUCLEOTIDE SEQUENCE [LARGE SCALE GENOMIC DNA]</scope>
    <source>
        <strain evidence="2 3">AGR01</strain>
    </source>
</reference>
<feature type="domain" description="DUF6697" evidence="1">
    <location>
        <begin position="143"/>
        <end position="397"/>
    </location>
</feature>
<dbReference type="EMBL" id="WVTA01000006">
    <property type="protein sequence ID" value="KAK3209094.1"/>
    <property type="molecule type" value="Genomic_DNA"/>
</dbReference>
<organism evidence="2 3">
    <name type="scientific">Pseudopithomyces chartarum</name>
    <dbReference type="NCBI Taxonomy" id="1892770"/>
    <lineage>
        <taxon>Eukaryota</taxon>
        <taxon>Fungi</taxon>
        <taxon>Dikarya</taxon>
        <taxon>Ascomycota</taxon>
        <taxon>Pezizomycotina</taxon>
        <taxon>Dothideomycetes</taxon>
        <taxon>Pleosporomycetidae</taxon>
        <taxon>Pleosporales</taxon>
        <taxon>Massarineae</taxon>
        <taxon>Didymosphaeriaceae</taxon>
        <taxon>Pseudopithomyces</taxon>
    </lineage>
</organism>
<name>A0AAN6M144_9PLEO</name>
<dbReference type="Pfam" id="PF20411">
    <property type="entry name" value="DUF6697"/>
    <property type="match status" value="1"/>
</dbReference>
<dbReference type="Proteomes" id="UP001280581">
    <property type="component" value="Unassembled WGS sequence"/>
</dbReference>
<evidence type="ECO:0000313" key="2">
    <source>
        <dbReference type="EMBL" id="KAK3209094.1"/>
    </source>
</evidence>
<sequence length="406" mass="45190">MSGSPHPHSQKVSAGTALIPPHLRIKAGSGCVSAGSQQGVDNSISTDLSLPYKIGSSAANNPLSMDGIVDDLVTERLQKMAMEREPTPPLSPRVNGAELKAGMGHPYLTGDQVVENSKPLFIASLPQLPPDTLSKIPSSPVDFAPEFLHNILGGDLWSPGFTFVPPPQTSILPNRAYYTVDPVHDPHLPAEPGHHGAKLVPFFNINPEDNLDFGLPDDYDSSSEVPLFVLHNISNGSGKLRKRYIYYGHYAQSRWSDKLDYDRMKQCVPACVLEHWAKELSSSDRPGWVTEALQKHFFPAPDYTGTLPGHLEDEGGSITEEDFVNRDQKITKDIVRHVEKLRAWKKEANMRTSMIRKDFILAAFEKADGDEPKALRLWWEYLECVDYHVDFYNMLVTLQSRSASYA</sequence>
<accession>A0AAN6M144</accession>
<dbReference type="AlphaFoldDB" id="A0AAN6M144"/>